<dbReference type="RefSeq" id="WP_075667688.1">
    <property type="nucleotide sequence ID" value="NZ_CP019030.1"/>
</dbReference>
<dbReference type="Gene3D" id="3.40.190.10">
    <property type="entry name" value="Periplasmic binding protein-like II"/>
    <property type="match status" value="1"/>
</dbReference>
<evidence type="ECO:0000313" key="4">
    <source>
        <dbReference type="Proteomes" id="UP000185427"/>
    </source>
</evidence>
<evidence type="ECO:0000313" key="3">
    <source>
        <dbReference type="EMBL" id="APU46787.1"/>
    </source>
</evidence>
<reference evidence="3 4" key="1">
    <citation type="submission" date="2016-12" db="EMBL/GenBank/DDBJ databases">
        <title>Complete Genome Sequence of Lactobacillus fermentum Strain SNUV175, a Probiotic for Treatment of Bacterial Vaginosis.</title>
        <authorList>
            <person name="Lee S."/>
            <person name="You H.J."/>
            <person name="Kwon B."/>
            <person name="Ko G."/>
        </authorList>
    </citation>
    <scope>NUCLEOTIDE SEQUENCE [LARGE SCALE GENOMIC DNA]</scope>
    <source>
        <strain evidence="3 4">SNUV175</strain>
    </source>
</reference>
<dbReference type="CDD" id="cd13615">
    <property type="entry name" value="PBP2_ProWY"/>
    <property type="match status" value="1"/>
</dbReference>
<feature type="domain" description="ABC-type glycine betaine transport system substrate-binding" evidence="2">
    <location>
        <begin position="34"/>
        <end position="296"/>
    </location>
</feature>
<protein>
    <submittedName>
        <fullName evidence="3">Glycine/betaine ABC transporter substrate-binding protein</fullName>
    </submittedName>
</protein>
<sequence>MRKWVRRLVATVAVTALGALALPTTGFAANSKTPIIVGSKSFTESKVVSEIYALALEKAGYKVTRKQNISNSVVFKAVQTGQIDVYPEYTGTIVDAYLKQSTTNKNAKQIAAAAKKGVAKYKLTTLTPAPGNDSQGIAVTTKVAKKYGLYMISDLQKKANKIRFVSQGEFDQRADALPGMVKKYGKFDFKSSKDYDDSLKYKILSEGKGDAAPVSTTDGQLANGNKYTLLKDDKHLWPAYNLVPLVRNSTLKSHPKMAKALNQVDKKLTTKTLTELNKKVDVDGQNYQTVAKNWFNKNIN</sequence>
<organism evidence="3 4">
    <name type="scientific">Limosilactobacillus fermentum</name>
    <name type="common">Lactobacillus fermentum</name>
    <dbReference type="NCBI Taxonomy" id="1613"/>
    <lineage>
        <taxon>Bacteria</taxon>
        <taxon>Bacillati</taxon>
        <taxon>Bacillota</taxon>
        <taxon>Bacilli</taxon>
        <taxon>Lactobacillales</taxon>
        <taxon>Lactobacillaceae</taxon>
        <taxon>Limosilactobacillus</taxon>
    </lineage>
</organism>
<name>A0A1L7GXV7_LIMFE</name>
<dbReference type="AlphaFoldDB" id="A0A1L7GXV7"/>
<dbReference type="SUPFAM" id="SSF53850">
    <property type="entry name" value="Periplasmic binding protein-like II"/>
    <property type="match status" value="1"/>
</dbReference>
<keyword evidence="1" id="KW-0732">Signal</keyword>
<dbReference type="Pfam" id="PF04069">
    <property type="entry name" value="OpuAC"/>
    <property type="match status" value="1"/>
</dbReference>
<evidence type="ECO:0000256" key="1">
    <source>
        <dbReference type="SAM" id="SignalP"/>
    </source>
</evidence>
<proteinExistence type="predicted"/>
<feature type="chain" id="PRO_5012205442" evidence="1">
    <location>
        <begin position="29"/>
        <end position="300"/>
    </location>
</feature>
<dbReference type="EMBL" id="CP019030">
    <property type="protein sequence ID" value="APU46787.1"/>
    <property type="molecule type" value="Genomic_DNA"/>
</dbReference>
<dbReference type="GO" id="GO:0043190">
    <property type="term" value="C:ATP-binding cassette (ABC) transporter complex"/>
    <property type="evidence" value="ECO:0007669"/>
    <property type="project" value="InterPro"/>
</dbReference>
<feature type="signal peptide" evidence="1">
    <location>
        <begin position="1"/>
        <end position="28"/>
    </location>
</feature>
<dbReference type="InterPro" id="IPR007210">
    <property type="entry name" value="ABC_Gly_betaine_transp_sub-bd"/>
</dbReference>
<accession>A0A1L7GXV7</accession>
<dbReference type="GO" id="GO:0022857">
    <property type="term" value="F:transmembrane transporter activity"/>
    <property type="evidence" value="ECO:0007669"/>
    <property type="project" value="InterPro"/>
</dbReference>
<dbReference type="OrthoDB" id="9801163at2"/>
<gene>
    <name evidence="3" type="ORF">BUW47_10475</name>
</gene>
<evidence type="ECO:0000259" key="2">
    <source>
        <dbReference type="Pfam" id="PF04069"/>
    </source>
</evidence>
<dbReference type="Gene3D" id="3.40.190.120">
    <property type="entry name" value="Osmoprotection protein (prox), domain 2"/>
    <property type="match status" value="1"/>
</dbReference>
<dbReference type="Proteomes" id="UP000185427">
    <property type="component" value="Chromosome"/>
</dbReference>